<accession>A0A9E6MQZ7</accession>
<evidence type="ECO:0000313" key="7">
    <source>
        <dbReference type="EMBL" id="NHM14359.1"/>
    </source>
</evidence>
<evidence type="ECO:0000313" key="8">
    <source>
        <dbReference type="EMBL" id="QTU84839.1"/>
    </source>
</evidence>
<dbReference type="HAMAP" id="MF_00361">
    <property type="entry name" value="NAD_kinase"/>
    <property type="match status" value="1"/>
</dbReference>
<feature type="binding site" evidence="6">
    <location>
        <begin position="207"/>
        <end position="212"/>
    </location>
    <ligand>
        <name>NAD(+)</name>
        <dbReference type="ChEBI" id="CHEBI:57540"/>
    </ligand>
</feature>
<dbReference type="KEGG" id="ebz:J7S26_02690"/>
<reference evidence="8" key="2">
    <citation type="submission" date="2021-04" db="EMBL/GenBank/DDBJ databases">
        <title>Novel species in family Eggerthellaceae.</title>
        <authorList>
            <person name="Zhang G."/>
        </authorList>
    </citation>
    <scope>NUCLEOTIDE SEQUENCE</scope>
    <source>
        <strain evidence="8">Zg-886</strain>
    </source>
</reference>
<comment type="similarity">
    <text evidence="6">Belongs to the NAD kinase family.</text>
</comment>
<feature type="binding site" evidence="6">
    <location>
        <position position="177"/>
    </location>
    <ligand>
        <name>NAD(+)</name>
        <dbReference type="ChEBI" id="CHEBI:57540"/>
    </ligand>
</feature>
<reference evidence="7 9" key="1">
    <citation type="submission" date="2019-11" db="EMBL/GenBank/DDBJ databases">
        <title>Eggerthellaceae novel genus isolated from the rectal contents of marmort.</title>
        <authorList>
            <person name="Zhang G."/>
        </authorList>
    </citation>
    <scope>NUCLEOTIDE SEQUENCE [LARGE SCALE GENOMIC DNA]</scope>
    <source>
        <strain evidence="9">zg-886</strain>
        <strain evidence="7">Zg-886</strain>
    </source>
</reference>
<dbReference type="GO" id="GO:0005524">
    <property type="term" value="F:ATP binding"/>
    <property type="evidence" value="ECO:0007669"/>
    <property type="project" value="UniProtKB-KW"/>
</dbReference>
<gene>
    <name evidence="6" type="primary">nadK</name>
    <name evidence="7" type="ORF">GMI68_06210</name>
    <name evidence="8" type="ORF">J7S26_02690</name>
</gene>
<sequence length="307" mass="31885">MRILVIRNNSNPKAIDASALLNAYLSSQGVDWVCVDAGSLESGSGRESVRRTCGTSFDLAVALGGDGTMLRTAHLLAPDDVPILGVNFGNLGFLSNANDNGVIAPVAAALAGEAAVECRANLRIDVVCEGCVDPWADEATGAADAAADADGADDDEEGPQEFFALNELALTRGANGRIIDIGLGISGSHVMDVRGDGLVVSTATGSTAYALSAGGPLVAPGFQGLVVVPVAPHSLCSRAIVTAAGDVVEIGLDEDGVYRKATLFVDGEMLSFDRLVRRIYVRKGDRPTRLLRVGGKTFYDRASEVFF</sequence>
<dbReference type="GO" id="GO:0006741">
    <property type="term" value="P:NADP+ biosynthetic process"/>
    <property type="evidence" value="ECO:0007669"/>
    <property type="project" value="UniProtKB-UniRule"/>
</dbReference>
<keyword evidence="2 6" id="KW-0418">Kinase</keyword>
<evidence type="ECO:0000256" key="5">
    <source>
        <dbReference type="ARBA" id="ARBA00047925"/>
    </source>
</evidence>
<dbReference type="Gene3D" id="2.60.200.30">
    <property type="entry name" value="Probable inorganic polyphosphate/atp-NAD kinase, domain 2"/>
    <property type="match status" value="1"/>
</dbReference>
<evidence type="ECO:0000256" key="1">
    <source>
        <dbReference type="ARBA" id="ARBA00022679"/>
    </source>
</evidence>
<keyword evidence="4 6" id="KW-0520">NAD</keyword>
<evidence type="ECO:0000256" key="4">
    <source>
        <dbReference type="ARBA" id="ARBA00023027"/>
    </source>
</evidence>
<dbReference type="AlphaFoldDB" id="A0A9E6MQZ7"/>
<comment type="catalytic activity">
    <reaction evidence="5 6">
        <text>NAD(+) + ATP = ADP + NADP(+) + H(+)</text>
        <dbReference type="Rhea" id="RHEA:18629"/>
        <dbReference type="ChEBI" id="CHEBI:15378"/>
        <dbReference type="ChEBI" id="CHEBI:30616"/>
        <dbReference type="ChEBI" id="CHEBI:57540"/>
        <dbReference type="ChEBI" id="CHEBI:58349"/>
        <dbReference type="ChEBI" id="CHEBI:456216"/>
        <dbReference type="EC" id="2.7.1.23"/>
    </reaction>
</comment>
<feature type="binding site" evidence="6">
    <location>
        <position position="231"/>
    </location>
    <ligand>
        <name>NAD(+)</name>
        <dbReference type="ChEBI" id="CHEBI:57540"/>
    </ligand>
</feature>
<dbReference type="RefSeq" id="WP_166339578.1">
    <property type="nucleotide sequence ID" value="NZ_CP072829.1"/>
</dbReference>
<keyword evidence="6" id="KW-0067">ATP-binding</keyword>
<protein>
    <recommendedName>
        <fullName evidence="6">NAD kinase</fullName>
        <ecNumber evidence="6">2.7.1.23</ecNumber>
    </recommendedName>
    <alternativeName>
        <fullName evidence="6">ATP-dependent NAD kinase</fullName>
    </alternativeName>
</protein>
<feature type="binding site" evidence="6">
    <location>
        <position position="194"/>
    </location>
    <ligand>
        <name>NAD(+)</name>
        <dbReference type="ChEBI" id="CHEBI:57540"/>
    </ligand>
</feature>
<name>A0A9E6MQZ7_9ACTN</name>
<comment type="function">
    <text evidence="6">Involved in the regulation of the intracellular balance of NAD and NADP, and is a key enzyme in the biosynthesis of NADP. Catalyzes specifically the phosphorylation on 2'-hydroxyl of the adenosine moiety of NAD to yield NADP.</text>
</comment>
<feature type="binding site" evidence="6">
    <location>
        <begin position="166"/>
        <end position="167"/>
    </location>
    <ligand>
        <name>NAD(+)</name>
        <dbReference type="ChEBI" id="CHEBI:57540"/>
    </ligand>
</feature>
<dbReference type="GO" id="GO:0051287">
    <property type="term" value="F:NAD binding"/>
    <property type="evidence" value="ECO:0007669"/>
    <property type="project" value="UniProtKB-ARBA"/>
</dbReference>
<dbReference type="SUPFAM" id="SSF111331">
    <property type="entry name" value="NAD kinase/diacylglycerol kinase-like"/>
    <property type="match status" value="1"/>
</dbReference>
<dbReference type="EMBL" id="WPCR01000007">
    <property type="protein sequence ID" value="NHM14359.1"/>
    <property type="molecule type" value="Genomic_DNA"/>
</dbReference>
<feature type="binding site" evidence="6">
    <location>
        <position position="71"/>
    </location>
    <ligand>
        <name>NAD(+)</name>
        <dbReference type="ChEBI" id="CHEBI:57540"/>
    </ligand>
</feature>
<comment type="subcellular location">
    <subcellularLocation>
        <location evidence="6">Cytoplasm</location>
    </subcellularLocation>
</comment>
<keyword evidence="1 6" id="KW-0808">Transferase</keyword>
<evidence type="ECO:0000256" key="3">
    <source>
        <dbReference type="ARBA" id="ARBA00022857"/>
    </source>
</evidence>
<organism evidence="8 10">
    <name type="scientific">Xiamenia xianingshaonis</name>
    <dbReference type="NCBI Taxonomy" id="2682776"/>
    <lineage>
        <taxon>Bacteria</taxon>
        <taxon>Bacillati</taxon>
        <taxon>Actinomycetota</taxon>
        <taxon>Coriobacteriia</taxon>
        <taxon>Eggerthellales</taxon>
        <taxon>Eggerthellaceae</taxon>
        <taxon>Xiamenia</taxon>
    </lineage>
</organism>
<dbReference type="Proteomes" id="UP000636394">
    <property type="component" value="Unassembled WGS sequence"/>
</dbReference>
<keyword evidence="3 6" id="KW-0521">NADP</keyword>
<dbReference type="GO" id="GO:0019674">
    <property type="term" value="P:NAD+ metabolic process"/>
    <property type="evidence" value="ECO:0007669"/>
    <property type="project" value="InterPro"/>
</dbReference>
<dbReference type="Pfam" id="PF20143">
    <property type="entry name" value="NAD_kinase_C"/>
    <property type="match status" value="1"/>
</dbReference>
<comment type="cofactor">
    <cofactor evidence="6">
        <name>a divalent metal cation</name>
        <dbReference type="ChEBI" id="CHEBI:60240"/>
    </cofactor>
</comment>
<dbReference type="EMBL" id="CP072829">
    <property type="protein sequence ID" value="QTU84839.1"/>
    <property type="molecule type" value="Genomic_DNA"/>
</dbReference>
<evidence type="ECO:0000313" key="9">
    <source>
        <dbReference type="Proteomes" id="UP000636394"/>
    </source>
</evidence>
<dbReference type="GO" id="GO:0005737">
    <property type="term" value="C:cytoplasm"/>
    <property type="evidence" value="ECO:0007669"/>
    <property type="project" value="UniProtKB-SubCell"/>
</dbReference>
<proteinExistence type="inferred from homology"/>
<evidence type="ECO:0000313" key="10">
    <source>
        <dbReference type="Proteomes" id="UP000671910"/>
    </source>
</evidence>
<dbReference type="InterPro" id="IPR002504">
    <property type="entry name" value="NADK"/>
</dbReference>
<comment type="caution">
    <text evidence="6">Lacks conserved residue(s) required for the propagation of feature annotation.</text>
</comment>
<dbReference type="PANTHER" id="PTHR20275:SF0">
    <property type="entry name" value="NAD KINASE"/>
    <property type="match status" value="1"/>
</dbReference>
<dbReference type="Gene3D" id="3.40.50.10330">
    <property type="entry name" value="Probable inorganic polyphosphate/atp-NAD kinase, domain 1"/>
    <property type="match status" value="1"/>
</dbReference>
<keyword evidence="6" id="KW-0547">Nucleotide-binding</keyword>
<dbReference type="InterPro" id="IPR017437">
    <property type="entry name" value="ATP-NAD_kinase_PpnK-typ_C"/>
</dbReference>
<feature type="binding site" evidence="6">
    <location>
        <begin position="66"/>
        <end position="67"/>
    </location>
    <ligand>
        <name>NAD(+)</name>
        <dbReference type="ChEBI" id="CHEBI:57540"/>
    </ligand>
</feature>
<dbReference type="Proteomes" id="UP000671910">
    <property type="component" value="Chromosome"/>
</dbReference>
<dbReference type="EC" id="2.7.1.23" evidence="6"/>
<dbReference type="InterPro" id="IPR017438">
    <property type="entry name" value="ATP-NAD_kinase_N"/>
</dbReference>
<dbReference type="PANTHER" id="PTHR20275">
    <property type="entry name" value="NAD KINASE"/>
    <property type="match status" value="1"/>
</dbReference>
<evidence type="ECO:0000256" key="6">
    <source>
        <dbReference type="HAMAP-Rule" id="MF_00361"/>
    </source>
</evidence>
<evidence type="ECO:0000256" key="2">
    <source>
        <dbReference type="ARBA" id="ARBA00022777"/>
    </source>
</evidence>
<dbReference type="GO" id="GO:0046872">
    <property type="term" value="F:metal ion binding"/>
    <property type="evidence" value="ECO:0007669"/>
    <property type="project" value="UniProtKB-UniRule"/>
</dbReference>
<dbReference type="InterPro" id="IPR016064">
    <property type="entry name" value="NAD/diacylglycerol_kinase_sf"/>
</dbReference>
<feature type="binding site" evidence="6">
    <location>
        <position position="196"/>
    </location>
    <ligand>
        <name>NAD(+)</name>
        <dbReference type="ChEBI" id="CHEBI:57540"/>
    </ligand>
</feature>
<feature type="active site" description="Proton acceptor" evidence="6">
    <location>
        <position position="66"/>
    </location>
</feature>
<dbReference type="Pfam" id="PF01513">
    <property type="entry name" value="NAD_kinase"/>
    <property type="match status" value="1"/>
</dbReference>
<dbReference type="GO" id="GO:0003951">
    <property type="term" value="F:NAD+ kinase activity"/>
    <property type="evidence" value="ECO:0007669"/>
    <property type="project" value="UniProtKB-UniRule"/>
</dbReference>
<keyword evidence="6" id="KW-0963">Cytoplasm</keyword>
<keyword evidence="9" id="KW-1185">Reference proteome</keyword>